<dbReference type="Pfam" id="PF10369">
    <property type="entry name" value="ALS_ss_C"/>
    <property type="match status" value="1"/>
</dbReference>
<dbReference type="GO" id="GO:0009099">
    <property type="term" value="P:L-valine biosynthetic process"/>
    <property type="evidence" value="ECO:0007669"/>
    <property type="project" value="UniProtKB-UniPathway"/>
</dbReference>
<comment type="pathway">
    <text evidence="1">Amino-acid biosynthesis; L-isoleucine biosynthesis; L-isoleucine from 2-oxobutanoate: step 1/4.</text>
</comment>
<dbReference type="InterPro" id="IPR019455">
    <property type="entry name" value="Acetolactate_synth_ssu_C"/>
</dbReference>
<dbReference type="UniPathway" id="UPA00049">
    <property type="reaction ID" value="UER00059"/>
</dbReference>
<dbReference type="InterPro" id="IPR002912">
    <property type="entry name" value="ACT_dom"/>
</dbReference>
<gene>
    <name evidence="8" type="ORF">SAMN05444271_10944</name>
</gene>
<dbReference type="EMBL" id="FNYR01000009">
    <property type="protein sequence ID" value="SEI83954.1"/>
    <property type="molecule type" value="Genomic_DNA"/>
</dbReference>
<evidence type="ECO:0000313" key="9">
    <source>
        <dbReference type="Proteomes" id="UP000198888"/>
    </source>
</evidence>
<protein>
    <submittedName>
        <fullName evidence="8">Acetolactate synthase, small subunit</fullName>
    </submittedName>
</protein>
<dbReference type="InterPro" id="IPR039557">
    <property type="entry name" value="AHAS_ACT"/>
</dbReference>
<evidence type="ECO:0000313" key="8">
    <source>
        <dbReference type="EMBL" id="SEI83954.1"/>
    </source>
</evidence>
<dbReference type="KEGG" id="hae:halTADL_0361"/>
<feature type="region of interest" description="Disordered" evidence="6">
    <location>
        <begin position="1"/>
        <end position="41"/>
    </location>
</feature>
<evidence type="ECO:0000256" key="3">
    <source>
        <dbReference type="ARBA" id="ARBA00006341"/>
    </source>
</evidence>
<feature type="compositionally biased region" description="Basic and acidic residues" evidence="6">
    <location>
        <begin position="11"/>
        <end position="23"/>
    </location>
</feature>
<feature type="domain" description="ACT" evidence="7">
    <location>
        <begin position="44"/>
        <end position="121"/>
    </location>
</feature>
<dbReference type="PROSITE" id="PS51671">
    <property type="entry name" value="ACT"/>
    <property type="match status" value="1"/>
</dbReference>
<dbReference type="CDD" id="cd04878">
    <property type="entry name" value="ACT_AHAS"/>
    <property type="match status" value="1"/>
</dbReference>
<dbReference type="AlphaFoldDB" id="A0A1H6U0D8"/>
<proteinExistence type="inferred from homology"/>
<dbReference type="RefSeq" id="WP_089672149.1">
    <property type="nucleotide sequence ID" value="NZ_CP024845.1"/>
</dbReference>
<dbReference type="InterPro" id="IPR054480">
    <property type="entry name" value="AHAS_small-like_ACT"/>
</dbReference>
<keyword evidence="9" id="KW-1185">Reference proteome</keyword>
<dbReference type="GeneID" id="35001187"/>
<dbReference type="PANTHER" id="PTHR30239:SF0">
    <property type="entry name" value="ACETOLACTATE SYNTHASE SMALL SUBUNIT 1, CHLOROPLASTIC"/>
    <property type="match status" value="1"/>
</dbReference>
<dbReference type="GO" id="GO:1990610">
    <property type="term" value="F:acetolactate synthase regulator activity"/>
    <property type="evidence" value="ECO:0007669"/>
    <property type="project" value="InterPro"/>
</dbReference>
<dbReference type="GO" id="GO:0005829">
    <property type="term" value="C:cytosol"/>
    <property type="evidence" value="ECO:0007669"/>
    <property type="project" value="TreeGrafter"/>
</dbReference>
<dbReference type="NCBIfam" id="TIGR00119">
    <property type="entry name" value="acolac_sm"/>
    <property type="match status" value="1"/>
</dbReference>
<evidence type="ECO:0000256" key="2">
    <source>
        <dbReference type="ARBA" id="ARBA00005025"/>
    </source>
</evidence>
<feature type="region of interest" description="Disordered" evidence="6">
    <location>
        <begin position="189"/>
        <end position="233"/>
    </location>
</feature>
<dbReference type="Gene3D" id="3.30.70.260">
    <property type="match status" value="1"/>
</dbReference>
<dbReference type="GO" id="GO:0009097">
    <property type="term" value="P:isoleucine biosynthetic process"/>
    <property type="evidence" value="ECO:0007669"/>
    <property type="project" value="UniProtKB-UniPathway"/>
</dbReference>
<evidence type="ECO:0000256" key="5">
    <source>
        <dbReference type="ARBA" id="ARBA00023304"/>
    </source>
</evidence>
<evidence type="ECO:0000256" key="1">
    <source>
        <dbReference type="ARBA" id="ARBA00004974"/>
    </source>
</evidence>
<organism evidence="8 9">
    <name type="scientific">Halohasta litchfieldiae</name>
    <dbReference type="NCBI Taxonomy" id="1073996"/>
    <lineage>
        <taxon>Archaea</taxon>
        <taxon>Methanobacteriati</taxon>
        <taxon>Methanobacteriota</taxon>
        <taxon>Stenosarchaea group</taxon>
        <taxon>Halobacteria</taxon>
        <taxon>Halobacteriales</taxon>
        <taxon>Haloferacaceae</taxon>
        <taxon>Halohasta</taxon>
    </lineage>
</organism>
<dbReference type="GO" id="GO:0003984">
    <property type="term" value="F:acetolactate synthase activity"/>
    <property type="evidence" value="ECO:0007669"/>
    <property type="project" value="TreeGrafter"/>
</dbReference>
<dbReference type="OrthoDB" id="85792at2157"/>
<dbReference type="PANTHER" id="PTHR30239">
    <property type="entry name" value="ACETOLACTATE SYNTHASE SMALL SUBUNIT"/>
    <property type="match status" value="1"/>
</dbReference>
<dbReference type="Pfam" id="PF22629">
    <property type="entry name" value="ACT_AHAS_ss"/>
    <property type="match status" value="1"/>
</dbReference>
<dbReference type="InterPro" id="IPR045865">
    <property type="entry name" value="ACT-like_dom_sf"/>
</dbReference>
<comment type="similarity">
    <text evidence="3">Belongs to the acetolactate synthase small subunit family.</text>
</comment>
<feature type="compositionally biased region" description="Polar residues" evidence="6">
    <location>
        <begin position="219"/>
        <end position="233"/>
    </location>
</feature>
<evidence type="ECO:0000256" key="4">
    <source>
        <dbReference type="ARBA" id="ARBA00022605"/>
    </source>
</evidence>
<comment type="pathway">
    <text evidence="2">Amino-acid biosynthesis; L-valine biosynthesis; L-valine from pyruvate: step 1/4.</text>
</comment>
<dbReference type="Gene3D" id="3.30.70.1150">
    <property type="entry name" value="ACT-like. Chain A, domain 2"/>
    <property type="match status" value="1"/>
</dbReference>
<dbReference type="InterPro" id="IPR027271">
    <property type="entry name" value="Acetolactate_synth/TF_NikR_C"/>
</dbReference>
<dbReference type="InterPro" id="IPR004789">
    <property type="entry name" value="Acetalactate_synth_ssu"/>
</dbReference>
<reference evidence="8 9" key="1">
    <citation type="submission" date="2016-10" db="EMBL/GenBank/DDBJ databases">
        <authorList>
            <person name="de Groot N.N."/>
        </authorList>
    </citation>
    <scope>NUCLEOTIDE SEQUENCE [LARGE SCALE GENOMIC DNA]</scope>
    <source>
        <strain evidence="8 9">DSM 22187</strain>
    </source>
</reference>
<keyword evidence="5" id="KW-0100">Branched-chain amino acid biosynthesis</keyword>
<keyword evidence="4" id="KW-0028">Amino-acid biosynthesis</keyword>
<evidence type="ECO:0000259" key="7">
    <source>
        <dbReference type="PROSITE" id="PS51671"/>
    </source>
</evidence>
<dbReference type="STRING" id="1073996.SAMN05444271_10944"/>
<accession>A0A1H6U0D8</accession>
<dbReference type="SUPFAM" id="SSF55021">
    <property type="entry name" value="ACT-like"/>
    <property type="match status" value="2"/>
</dbReference>
<dbReference type="UniPathway" id="UPA00047">
    <property type="reaction ID" value="UER00055"/>
</dbReference>
<accession>A0A2H4PYK0</accession>
<evidence type="ECO:0000256" key="6">
    <source>
        <dbReference type="SAM" id="MobiDB-lite"/>
    </source>
</evidence>
<dbReference type="NCBIfam" id="NF008864">
    <property type="entry name" value="PRK11895.1"/>
    <property type="match status" value="1"/>
</dbReference>
<dbReference type="Proteomes" id="UP000198888">
    <property type="component" value="Unassembled WGS sequence"/>
</dbReference>
<sequence>MSQNEQGLEGPRPEERPHPDGRRNSQGIRIDPEVEAEPDSRTAMVSALVEHEPGVLARVSGLFSRRQFNIESLTVGPTTVDGNARITLIVEETEPGIDQVKKQLAKLKPVISVGELEERAIRSELVLLKVNGGEPDKVQAITEMYDGTTLDAGPRTITVQLTGKHDEIEDALDAYRQFGIIEIARTGPTALSRGDRPTTPGEKPAAEATAVGVEPDGGSEQTGESESQAETTN</sequence>
<name>A0A1H6U0D8_9EURY</name>